<gene>
    <name evidence="1" type="ORF">HD556DRAFT_1435081</name>
</gene>
<accession>A0A9P7DBE2</accession>
<evidence type="ECO:0008006" key="3">
    <source>
        <dbReference type="Google" id="ProtNLM"/>
    </source>
</evidence>
<evidence type="ECO:0000313" key="1">
    <source>
        <dbReference type="EMBL" id="KAG1785611.1"/>
    </source>
</evidence>
<dbReference type="EMBL" id="JABBWE010000107">
    <property type="protein sequence ID" value="KAG1785611.1"/>
    <property type="molecule type" value="Genomic_DNA"/>
</dbReference>
<dbReference type="GO" id="GO:0003676">
    <property type="term" value="F:nucleic acid binding"/>
    <property type="evidence" value="ECO:0007669"/>
    <property type="project" value="InterPro"/>
</dbReference>
<dbReference type="Pfam" id="PF13384">
    <property type="entry name" value="HTH_23"/>
    <property type="match status" value="1"/>
</dbReference>
<dbReference type="AlphaFoldDB" id="A0A9P7DBE2"/>
<dbReference type="InterPro" id="IPR036397">
    <property type="entry name" value="RNaseH_sf"/>
</dbReference>
<protein>
    <recommendedName>
        <fullName evidence="3">Tc1-like transposase DDE domain-containing protein</fullName>
    </recommendedName>
</protein>
<dbReference type="OrthoDB" id="2142724at2759"/>
<proteinExistence type="predicted"/>
<dbReference type="PANTHER" id="PTHR46564:SF1">
    <property type="entry name" value="TRANSPOSASE"/>
    <property type="match status" value="1"/>
</dbReference>
<dbReference type="Gene3D" id="3.30.420.10">
    <property type="entry name" value="Ribonuclease H-like superfamily/Ribonuclease H"/>
    <property type="match status" value="1"/>
</dbReference>
<keyword evidence="2" id="KW-1185">Reference proteome</keyword>
<dbReference type="RefSeq" id="XP_041153094.1">
    <property type="nucleotide sequence ID" value="XM_041305388.1"/>
</dbReference>
<comment type="caution">
    <text evidence="1">The sequence shown here is derived from an EMBL/GenBank/DDBJ whole genome shotgun (WGS) entry which is preliminary data.</text>
</comment>
<reference evidence="1" key="1">
    <citation type="journal article" date="2020" name="New Phytol.">
        <title>Comparative genomics reveals dynamic genome evolution in host specialist ectomycorrhizal fungi.</title>
        <authorList>
            <person name="Lofgren L.A."/>
            <person name="Nguyen N.H."/>
            <person name="Vilgalys R."/>
            <person name="Ruytinx J."/>
            <person name="Liao H.L."/>
            <person name="Branco S."/>
            <person name="Kuo A."/>
            <person name="LaButti K."/>
            <person name="Lipzen A."/>
            <person name="Andreopoulos W."/>
            <person name="Pangilinan J."/>
            <person name="Riley R."/>
            <person name="Hundley H."/>
            <person name="Na H."/>
            <person name="Barry K."/>
            <person name="Grigoriev I.V."/>
            <person name="Stajich J.E."/>
            <person name="Kennedy P.G."/>
        </authorList>
    </citation>
    <scope>NUCLEOTIDE SEQUENCE</scope>
    <source>
        <strain evidence="1">S12</strain>
    </source>
</reference>
<name>A0A9P7DBE2_9AGAM</name>
<dbReference type="Proteomes" id="UP000719766">
    <property type="component" value="Unassembled WGS sequence"/>
</dbReference>
<dbReference type="GeneID" id="64599152"/>
<sequence>MPFHKISRDVKLAAVNLYEREILSLEQILECVEFSERTFWRILKLWRENGISCKQLKKIVKEQNEVQCADFIRHMAQYEPEELVFFLDETSKDERTQSRRFGRAKKGLGLLTVDGMIASSVGEGSFITEKFMTFIEEDVLPLCFPYPGKLSVLVMDNASCHHDDGVAELIYEAGRHLNFVFE</sequence>
<evidence type="ECO:0000313" key="2">
    <source>
        <dbReference type="Proteomes" id="UP000719766"/>
    </source>
</evidence>
<dbReference type="PANTHER" id="PTHR46564">
    <property type="entry name" value="TRANSPOSASE"/>
    <property type="match status" value="1"/>
</dbReference>
<organism evidence="1 2">
    <name type="scientific">Suillus plorans</name>
    <dbReference type="NCBI Taxonomy" id="116603"/>
    <lineage>
        <taxon>Eukaryota</taxon>
        <taxon>Fungi</taxon>
        <taxon>Dikarya</taxon>
        <taxon>Basidiomycota</taxon>
        <taxon>Agaricomycotina</taxon>
        <taxon>Agaricomycetes</taxon>
        <taxon>Agaricomycetidae</taxon>
        <taxon>Boletales</taxon>
        <taxon>Suillineae</taxon>
        <taxon>Suillaceae</taxon>
        <taxon>Suillus</taxon>
    </lineage>
</organism>